<gene>
    <name evidence="1" type="ORF">BDY19DRAFT_947867</name>
</gene>
<dbReference type="Proteomes" id="UP001055072">
    <property type="component" value="Unassembled WGS sequence"/>
</dbReference>
<dbReference type="EMBL" id="MU274913">
    <property type="protein sequence ID" value="KAI0088492.1"/>
    <property type="molecule type" value="Genomic_DNA"/>
</dbReference>
<reference evidence="1" key="1">
    <citation type="journal article" date="2021" name="Environ. Microbiol.">
        <title>Gene family expansions and transcriptome signatures uncover fungal adaptations to wood decay.</title>
        <authorList>
            <person name="Hage H."/>
            <person name="Miyauchi S."/>
            <person name="Viragh M."/>
            <person name="Drula E."/>
            <person name="Min B."/>
            <person name="Chaduli D."/>
            <person name="Navarro D."/>
            <person name="Favel A."/>
            <person name="Norest M."/>
            <person name="Lesage-Meessen L."/>
            <person name="Balint B."/>
            <person name="Merenyi Z."/>
            <person name="de Eugenio L."/>
            <person name="Morin E."/>
            <person name="Martinez A.T."/>
            <person name="Baldrian P."/>
            <person name="Stursova M."/>
            <person name="Martinez M.J."/>
            <person name="Novotny C."/>
            <person name="Magnuson J.K."/>
            <person name="Spatafora J.W."/>
            <person name="Maurice S."/>
            <person name="Pangilinan J."/>
            <person name="Andreopoulos W."/>
            <person name="LaButti K."/>
            <person name="Hundley H."/>
            <person name="Na H."/>
            <person name="Kuo A."/>
            <person name="Barry K."/>
            <person name="Lipzen A."/>
            <person name="Henrissat B."/>
            <person name="Riley R."/>
            <person name="Ahrendt S."/>
            <person name="Nagy L.G."/>
            <person name="Grigoriev I.V."/>
            <person name="Martin F."/>
            <person name="Rosso M.N."/>
        </authorList>
    </citation>
    <scope>NUCLEOTIDE SEQUENCE</scope>
    <source>
        <strain evidence="1">CBS 384.51</strain>
    </source>
</reference>
<sequence length="603" mass="69874">MSRRSQRVAKQSKDNASAPSVETKASVSPSPEPESGPRTRGRLTGKARRVNISPEAKGEYSEKCASKPGKVARAPRKRGKLHQMLDMPLDVIMEICLHLGLREMLWLSRLSKAFHRFFTSRSTQYIWKAAALNVPDLPPRPEELTEIAYSNLLYSTHCHNCLGKNCHFVYWACRVRLCKKCFHKLYVQRNPNFTAIATQTMKLLYECFGRVNQLVPPLGRCENTGILQYKPHLDKFLLAFDKVFDDAEKQKEFLAERQLSTRAILKTVPAFNEWYDRYKSTRADELDDIRQARQDAIEEKLKEDGWQLELDYLENSEEDRKNFLKLPEVRKTQALSPRIWATIKDSVTKFVQEIRDKRLREIYIESLPNRVYKLGKVIKAVVGEIDRCELTSQECELRIPELFDMVGPNKEDFEVEDLQPTVRTLVVDYLGKRDSIAQRELTAALRKECGLDDSVDPFSLAVGSCFRCAQCNHAFNLGGAVRHVCRSNWKYPLGKPEWMSGDYFRAIRDSLEEDGYRLDDQFMWCVENFRPTFSQAIVVIRACGFDVKTATVKDLDEEKNLRLLCTNHRTWNDYKIEYAPIMNWRTAVWFLFFVLESVKRGAG</sequence>
<evidence type="ECO:0000313" key="1">
    <source>
        <dbReference type="EMBL" id="KAI0088492.1"/>
    </source>
</evidence>
<keyword evidence="2" id="KW-1185">Reference proteome</keyword>
<accession>A0ACB8U2A2</accession>
<evidence type="ECO:0000313" key="2">
    <source>
        <dbReference type="Proteomes" id="UP001055072"/>
    </source>
</evidence>
<organism evidence="1 2">
    <name type="scientific">Irpex rosettiformis</name>
    <dbReference type="NCBI Taxonomy" id="378272"/>
    <lineage>
        <taxon>Eukaryota</taxon>
        <taxon>Fungi</taxon>
        <taxon>Dikarya</taxon>
        <taxon>Basidiomycota</taxon>
        <taxon>Agaricomycotina</taxon>
        <taxon>Agaricomycetes</taxon>
        <taxon>Polyporales</taxon>
        <taxon>Irpicaceae</taxon>
        <taxon>Irpex</taxon>
    </lineage>
</organism>
<name>A0ACB8U2A2_9APHY</name>
<proteinExistence type="predicted"/>
<protein>
    <submittedName>
        <fullName evidence="1">Uncharacterized protein</fullName>
    </submittedName>
</protein>
<comment type="caution">
    <text evidence="1">The sequence shown here is derived from an EMBL/GenBank/DDBJ whole genome shotgun (WGS) entry which is preliminary data.</text>
</comment>